<protein>
    <recommendedName>
        <fullName evidence="2">Intraflagellar transport protein 122 homolog</fullName>
    </recommendedName>
</protein>
<feature type="domain" description="IFT122 first beta-propeller" evidence="9">
    <location>
        <begin position="195"/>
        <end position="297"/>
    </location>
</feature>
<dbReference type="InterPro" id="IPR036322">
    <property type="entry name" value="WD40_repeat_dom_sf"/>
</dbReference>
<evidence type="ECO:0000256" key="7">
    <source>
        <dbReference type="PROSITE-ProRule" id="PRU00221"/>
    </source>
</evidence>
<keyword evidence="5" id="KW-0969">Cilium</keyword>
<dbReference type="InterPro" id="IPR057411">
    <property type="entry name" value="TPR_IFT122"/>
</dbReference>
<evidence type="ECO:0000256" key="4">
    <source>
        <dbReference type="ARBA" id="ARBA00022737"/>
    </source>
</evidence>
<dbReference type="SMART" id="SM00320">
    <property type="entry name" value="WD40"/>
    <property type="match status" value="8"/>
</dbReference>
<organism evidence="12 13">
    <name type="scientific">Aquatica leii</name>
    <dbReference type="NCBI Taxonomy" id="1421715"/>
    <lineage>
        <taxon>Eukaryota</taxon>
        <taxon>Metazoa</taxon>
        <taxon>Ecdysozoa</taxon>
        <taxon>Arthropoda</taxon>
        <taxon>Hexapoda</taxon>
        <taxon>Insecta</taxon>
        <taxon>Pterygota</taxon>
        <taxon>Neoptera</taxon>
        <taxon>Endopterygota</taxon>
        <taxon>Coleoptera</taxon>
        <taxon>Polyphaga</taxon>
        <taxon>Elateriformia</taxon>
        <taxon>Elateroidea</taxon>
        <taxon>Lampyridae</taxon>
        <taxon>Luciolinae</taxon>
        <taxon>Aquatica</taxon>
    </lineage>
</organism>
<dbReference type="InterPro" id="IPR015943">
    <property type="entry name" value="WD40/YVTN_repeat-like_dom_sf"/>
</dbReference>
<dbReference type="GO" id="GO:0035721">
    <property type="term" value="P:intraciliary retrograde transport"/>
    <property type="evidence" value="ECO:0007669"/>
    <property type="project" value="TreeGrafter"/>
</dbReference>
<dbReference type="InterPro" id="IPR039857">
    <property type="entry name" value="Ift122/121"/>
</dbReference>
<feature type="domain" description="IFT122 zinc ribbon" evidence="10">
    <location>
        <begin position="995"/>
        <end position="1037"/>
    </location>
</feature>
<evidence type="ECO:0000256" key="5">
    <source>
        <dbReference type="ARBA" id="ARBA00023069"/>
    </source>
</evidence>
<dbReference type="Pfam" id="PF23377">
    <property type="entry name" value="Beta-prop_IFT122_2nd"/>
    <property type="match status" value="1"/>
</dbReference>
<comment type="subcellular location">
    <subcellularLocation>
        <location evidence="1">Cell projection</location>
        <location evidence="1">Cilium</location>
    </subcellularLocation>
</comment>
<feature type="domain" description="Intraflagellar transport protein 122 homolog TPR" evidence="11">
    <location>
        <begin position="564"/>
        <end position="936"/>
    </location>
</feature>
<dbReference type="PROSITE" id="PS50294">
    <property type="entry name" value="WD_REPEATS_REGION"/>
    <property type="match status" value="1"/>
</dbReference>
<accession>A0AAN7P899</accession>
<dbReference type="GO" id="GO:0030991">
    <property type="term" value="C:intraciliary transport particle A"/>
    <property type="evidence" value="ECO:0007669"/>
    <property type="project" value="TreeGrafter"/>
</dbReference>
<sequence>MRTLPKWVDKIQDSDKIEQCIYDLCFDPDGTQLVVASGNRVLVYDTANGALIQPLKGHKDMVYCVAYARNGQKFASGSADKTVIVWSNKLLGLLKYSHSDAVQCLAYNPVSHQLASCAISDFAFWTMEQKAVQKHKVSNRINTCSWTNDGLYLALGLGNGVISIRNKEGDEKARIERAGNPSIWAISWNPSKDDPTDILCVTDWNSTLSFYSLNGKLIGKERNMGFDALNLQYFPNGEYILVAGTNKACSLYTREGIKMGVIGDQQNSWVWCCAAHPNSNFVALGCQDGTIAYYQLIFNTVHGLYRERYAFREHMTDVIIQHLLTEQKVRIKCRDLIKKIAIYKHRLAVQLPERVVIYELYSEDVNDMHYRVKEKITQKLDCSLLVVCAEHLVVCQERELRSLTFAGVKEREWTFESAIRYIKVIGGLPTKEGLILGLKNGQVWQIHLDNSFPVLKITVNSSIRCLDLSRNKEKLAVVDETGLCQVFDTNTNDLCFQEPNTNSAVWNNYYEDMIAFSGNNCLSIKVSGFLPHKQKLIGFVVGLTGSRVFCLNGSTMSTLELPLSAPMFQCIEKKLFKEAYQIACLGVTDGDWEELAFSALENLDLEVAKLGFIKLQDYNYLELIGDIQDRQEKGENNKDVFVGDVYAYRGKFKEAARLYVKAGHENKAIAMYTDLRKFDLAQDYLGSGDNVSLVRQKAEWAKSINEFKAAVEMFLSIGETQSAIEIMGQQGWSEQLADLGHRLDKTERSSLLSIAEYLKQLNDSSAAAEIYRRLGDSEAVLKLHIETKQWDEAFALVKTQPQYKALVYVPYANWLAENDKFVQSQKAFYLAGHPDEAFNVLQQLTDNAVNESRFQDAGYYYWILARQCLDLAKDVKNKNSDMLKRFYENEHLAEVYYAYNVLHRYLEDPFTSYMPEALFNIARFLMAQTAQNKPKGVLLFSILYSLAKQARTLGANKLAKQLFDKIQSLIIPVKFQEQVEISTIASRARAYSDPEELLPMCYRCSTYNPLAANSNKCVNCGHKFVYSYVSFETLPLVEFEIDDSISDNEAVRLIETPQTVQDKDNWKQEINETSETLQMDLDADDLDDTFTSKVINLNNDESKYKAVVVNRKILLSLDSSTVLVCKRKPPLRYQFYRNLLPDVQIILCSSCFKFFHIDDFELQVLQKGYCPFCRVVPGTNSNNLEETSDELGF</sequence>
<dbReference type="GO" id="GO:0097730">
    <property type="term" value="C:non-motile cilium"/>
    <property type="evidence" value="ECO:0007669"/>
    <property type="project" value="TreeGrafter"/>
</dbReference>
<evidence type="ECO:0000259" key="11">
    <source>
        <dbReference type="Pfam" id="PF25295"/>
    </source>
</evidence>
<dbReference type="Pfam" id="PF23381">
    <property type="entry name" value="Beta-prop_IFT122_1st"/>
    <property type="match status" value="2"/>
</dbReference>
<feature type="domain" description="IFT122 second beta-propeller" evidence="8">
    <location>
        <begin position="302"/>
        <end position="556"/>
    </location>
</feature>
<dbReference type="SUPFAM" id="SSF50978">
    <property type="entry name" value="WD40 repeat-like"/>
    <property type="match status" value="2"/>
</dbReference>
<dbReference type="InterPro" id="IPR056838">
    <property type="entry name" value="Zn_ribbon_IFT122"/>
</dbReference>
<feature type="domain" description="IFT122 first beta-propeller" evidence="9">
    <location>
        <begin position="14"/>
        <end position="192"/>
    </location>
</feature>
<proteinExistence type="predicted"/>
<dbReference type="Pfam" id="PF25295">
    <property type="entry name" value="TPR_IFT122"/>
    <property type="match status" value="1"/>
</dbReference>
<dbReference type="Gene3D" id="1.25.40.470">
    <property type="match status" value="1"/>
</dbReference>
<gene>
    <name evidence="12" type="ORF">RN001_009672</name>
</gene>
<evidence type="ECO:0000256" key="6">
    <source>
        <dbReference type="ARBA" id="ARBA00023273"/>
    </source>
</evidence>
<dbReference type="Proteomes" id="UP001353858">
    <property type="component" value="Unassembled WGS sequence"/>
</dbReference>
<dbReference type="Gene3D" id="2.130.10.10">
    <property type="entry name" value="YVTN repeat-like/Quinoprotein amine dehydrogenase"/>
    <property type="match status" value="2"/>
</dbReference>
<dbReference type="FunFam" id="2.130.10.10:FF:000176">
    <property type="entry name" value="Intraflagellar transport protein 122 homolog"/>
    <property type="match status" value="1"/>
</dbReference>
<dbReference type="PANTHER" id="PTHR12764:SF4">
    <property type="entry name" value="INTRAFLAGELLAR TRANSPORT PROTEIN 122 HOMOLOG"/>
    <property type="match status" value="1"/>
</dbReference>
<dbReference type="InterPro" id="IPR056153">
    <property type="entry name" value="Beta-prop_IFT122_1st"/>
</dbReference>
<feature type="repeat" description="WD" evidence="7">
    <location>
        <begin position="55"/>
        <end position="87"/>
    </location>
</feature>
<dbReference type="InterPro" id="IPR056152">
    <property type="entry name" value="Beta-prop_IFT122_2nd"/>
</dbReference>
<evidence type="ECO:0000256" key="3">
    <source>
        <dbReference type="ARBA" id="ARBA00022574"/>
    </source>
</evidence>
<dbReference type="EMBL" id="JARPUR010000004">
    <property type="protein sequence ID" value="KAK4877166.1"/>
    <property type="molecule type" value="Genomic_DNA"/>
</dbReference>
<evidence type="ECO:0000259" key="10">
    <source>
        <dbReference type="Pfam" id="PF25144"/>
    </source>
</evidence>
<name>A0AAN7P899_9COLE</name>
<evidence type="ECO:0000256" key="1">
    <source>
        <dbReference type="ARBA" id="ARBA00004138"/>
    </source>
</evidence>
<keyword evidence="3 7" id="KW-0853">WD repeat</keyword>
<dbReference type="GO" id="GO:0061512">
    <property type="term" value="P:protein localization to cilium"/>
    <property type="evidence" value="ECO:0007669"/>
    <property type="project" value="TreeGrafter"/>
</dbReference>
<keyword evidence="4" id="KW-0677">Repeat</keyword>
<evidence type="ECO:0000313" key="13">
    <source>
        <dbReference type="Proteomes" id="UP001353858"/>
    </source>
</evidence>
<comment type="caution">
    <text evidence="12">The sequence shown here is derived from an EMBL/GenBank/DDBJ whole genome shotgun (WGS) entry which is preliminary data.</text>
</comment>
<dbReference type="GO" id="GO:1905515">
    <property type="term" value="P:non-motile cilium assembly"/>
    <property type="evidence" value="ECO:0007669"/>
    <property type="project" value="TreeGrafter"/>
</dbReference>
<dbReference type="PROSITE" id="PS50082">
    <property type="entry name" value="WD_REPEATS_2"/>
    <property type="match status" value="1"/>
</dbReference>
<evidence type="ECO:0000259" key="8">
    <source>
        <dbReference type="Pfam" id="PF23377"/>
    </source>
</evidence>
<reference evidence="13" key="1">
    <citation type="submission" date="2023-01" db="EMBL/GenBank/DDBJ databases">
        <title>Key to firefly adult light organ development and bioluminescence: homeobox transcription factors regulate luciferase expression and transportation to peroxisome.</title>
        <authorList>
            <person name="Fu X."/>
        </authorList>
    </citation>
    <scope>NUCLEOTIDE SEQUENCE [LARGE SCALE GENOMIC DNA]</scope>
</reference>
<evidence type="ECO:0000259" key="9">
    <source>
        <dbReference type="Pfam" id="PF23381"/>
    </source>
</evidence>
<dbReference type="AlphaFoldDB" id="A0AAN7P899"/>
<dbReference type="PANTHER" id="PTHR12764">
    <property type="entry name" value="WD REPEAT DOMAIN-RELATED"/>
    <property type="match status" value="1"/>
</dbReference>
<keyword evidence="13" id="KW-1185">Reference proteome</keyword>
<dbReference type="Pfam" id="PF25143">
    <property type="entry name" value="Zn_ribbon_IFT122_C"/>
    <property type="match status" value="1"/>
</dbReference>
<evidence type="ECO:0000313" key="12">
    <source>
        <dbReference type="EMBL" id="KAK4877166.1"/>
    </source>
</evidence>
<keyword evidence="6" id="KW-0966">Cell projection</keyword>
<dbReference type="InterPro" id="IPR001680">
    <property type="entry name" value="WD40_rpt"/>
</dbReference>
<evidence type="ECO:0000256" key="2">
    <source>
        <dbReference type="ARBA" id="ARBA00019442"/>
    </source>
</evidence>
<dbReference type="Pfam" id="PF25144">
    <property type="entry name" value="Zn_ribbon_IFT122"/>
    <property type="match status" value="1"/>
</dbReference>